<dbReference type="InterPro" id="IPR036527">
    <property type="entry name" value="SCP2_sterol-bd_dom_sf"/>
</dbReference>
<protein>
    <submittedName>
        <fullName evidence="3">Ubiquinone biosynthesis protein UbiJ, contains SCP2 domain</fullName>
    </submittedName>
</protein>
<reference evidence="4" key="1">
    <citation type="submission" date="2016-10" db="EMBL/GenBank/DDBJ databases">
        <authorList>
            <person name="Varghese N."/>
            <person name="Submissions S."/>
        </authorList>
    </citation>
    <scope>NUCLEOTIDE SEQUENCE [LARGE SCALE GENOMIC DNA]</scope>
    <source>
        <strain evidence="4">DSM 7165</strain>
    </source>
</reference>
<keyword evidence="3" id="KW-0830">Ubiquinone</keyword>
<dbReference type="Pfam" id="PF02036">
    <property type="entry name" value="SCP2"/>
    <property type="match status" value="1"/>
</dbReference>
<gene>
    <name evidence="3" type="ORF">SAMN05421831_1146</name>
</gene>
<dbReference type="SUPFAM" id="SSF55718">
    <property type="entry name" value="SCP-like"/>
    <property type="match status" value="1"/>
</dbReference>
<organism evidence="3 4">
    <name type="scientific">Allopseudospirillum japonicum</name>
    <dbReference type="NCBI Taxonomy" id="64971"/>
    <lineage>
        <taxon>Bacteria</taxon>
        <taxon>Pseudomonadati</taxon>
        <taxon>Pseudomonadota</taxon>
        <taxon>Gammaproteobacteria</taxon>
        <taxon>Oceanospirillales</taxon>
        <taxon>Oceanospirillaceae</taxon>
        <taxon>Allopseudospirillum</taxon>
    </lineage>
</organism>
<dbReference type="InterPro" id="IPR003033">
    <property type="entry name" value="SCP2_sterol-bd_dom"/>
</dbReference>
<dbReference type="STRING" id="64971.SAMN05421831_1146"/>
<proteinExistence type="predicted"/>
<dbReference type="RefSeq" id="WP_177166888.1">
    <property type="nucleotide sequence ID" value="NZ_FNYH01000014.1"/>
</dbReference>
<keyword evidence="4" id="KW-1185">Reference proteome</keyword>
<dbReference type="PANTHER" id="PTHR38693:SF1">
    <property type="entry name" value="UBIQUINONE BIOSYNTHESIS ACCESSORY FACTOR UBIJ"/>
    <property type="match status" value="1"/>
</dbReference>
<dbReference type="GO" id="GO:0006744">
    <property type="term" value="P:ubiquinone biosynthetic process"/>
    <property type="evidence" value="ECO:0007669"/>
    <property type="project" value="InterPro"/>
</dbReference>
<sequence length="209" mass="23446">MSLLTHALLESAQNLLNWVIQQSPSSQADLQKLQHTRIALIIPERGALWIESNGQALYLSAATVLHADGLAAEADTWLVATPSELMQLLSAQDQHAHLLSGHLEVGGDMRKLQILQKVLTQAPIDWNLTFVPLLGSLPSQKLANIHEVIQAQWRGDLRAYLHEETRLIPGKPEHLNAQDELQALQMRLENLRIRQQDLQTRVQNLSALR</sequence>
<dbReference type="EMBL" id="FNYH01000014">
    <property type="protein sequence ID" value="SEI86551.1"/>
    <property type="molecule type" value="Genomic_DNA"/>
</dbReference>
<dbReference type="AlphaFoldDB" id="A0A1H6U2P0"/>
<dbReference type="PANTHER" id="PTHR38693">
    <property type="entry name" value="UBIQUINONE BIOSYNTHESIS PROTEIN UBIJ"/>
    <property type="match status" value="1"/>
</dbReference>
<evidence type="ECO:0000313" key="3">
    <source>
        <dbReference type="EMBL" id="SEI86551.1"/>
    </source>
</evidence>
<evidence type="ECO:0000259" key="2">
    <source>
        <dbReference type="Pfam" id="PF02036"/>
    </source>
</evidence>
<keyword evidence="1" id="KW-0175">Coiled coil</keyword>
<accession>A0A1H6U2P0</accession>
<evidence type="ECO:0000313" key="4">
    <source>
        <dbReference type="Proteomes" id="UP000242999"/>
    </source>
</evidence>
<dbReference type="Proteomes" id="UP000242999">
    <property type="component" value="Unassembled WGS sequence"/>
</dbReference>
<dbReference type="InterPro" id="IPR038989">
    <property type="entry name" value="UbiJ"/>
</dbReference>
<feature type="coiled-coil region" evidence="1">
    <location>
        <begin position="174"/>
        <end position="208"/>
    </location>
</feature>
<feature type="domain" description="SCP2" evidence="2">
    <location>
        <begin position="17"/>
        <end position="119"/>
    </location>
</feature>
<name>A0A1H6U2P0_9GAMM</name>
<evidence type="ECO:0000256" key="1">
    <source>
        <dbReference type="SAM" id="Coils"/>
    </source>
</evidence>